<dbReference type="Pfam" id="PF12911">
    <property type="entry name" value="OppC_N"/>
    <property type="match status" value="1"/>
</dbReference>
<evidence type="ECO:0000256" key="1">
    <source>
        <dbReference type="ARBA" id="ARBA00004651"/>
    </source>
</evidence>
<name>A0A832I7B6_9THEM</name>
<organism evidence="9">
    <name type="scientific">Pseudothermotoga hypogea</name>
    <dbReference type="NCBI Taxonomy" id="57487"/>
    <lineage>
        <taxon>Bacteria</taxon>
        <taxon>Thermotogati</taxon>
        <taxon>Thermotogota</taxon>
        <taxon>Thermotogae</taxon>
        <taxon>Thermotogales</taxon>
        <taxon>Thermotogaceae</taxon>
        <taxon>Pseudothermotoga</taxon>
    </lineage>
</organism>
<dbReference type="PANTHER" id="PTHR43386">
    <property type="entry name" value="OLIGOPEPTIDE TRANSPORT SYSTEM PERMEASE PROTEIN APPC"/>
    <property type="match status" value="1"/>
</dbReference>
<feature type="transmembrane region" description="Helical" evidence="7">
    <location>
        <begin position="81"/>
        <end position="106"/>
    </location>
</feature>
<evidence type="ECO:0000256" key="5">
    <source>
        <dbReference type="ARBA" id="ARBA00022989"/>
    </source>
</evidence>
<evidence type="ECO:0000259" key="8">
    <source>
        <dbReference type="PROSITE" id="PS50928"/>
    </source>
</evidence>
<keyword evidence="5 7" id="KW-1133">Transmembrane helix</keyword>
<feature type="transmembrane region" description="Helical" evidence="7">
    <location>
        <begin position="144"/>
        <end position="161"/>
    </location>
</feature>
<dbReference type="AlphaFoldDB" id="A0A832I7B6"/>
<keyword evidence="2 7" id="KW-0813">Transport</keyword>
<evidence type="ECO:0000313" key="9">
    <source>
        <dbReference type="EMBL" id="HGZ79367.1"/>
    </source>
</evidence>
<comment type="subcellular location">
    <subcellularLocation>
        <location evidence="1 7">Cell membrane</location>
        <topology evidence="1 7">Multi-pass membrane protein</topology>
    </subcellularLocation>
</comment>
<evidence type="ECO:0000256" key="3">
    <source>
        <dbReference type="ARBA" id="ARBA00022475"/>
    </source>
</evidence>
<dbReference type="InterPro" id="IPR035906">
    <property type="entry name" value="MetI-like_sf"/>
</dbReference>
<dbReference type="SUPFAM" id="SSF161098">
    <property type="entry name" value="MetI-like"/>
    <property type="match status" value="1"/>
</dbReference>
<evidence type="ECO:0000256" key="7">
    <source>
        <dbReference type="RuleBase" id="RU363032"/>
    </source>
</evidence>
<dbReference type="PANTHER" id="PTHR43386:SF1">
    <property type="entry name" value="D,D-DIPEPTIDE TRANSPORT SYSTEM PERMEASE PROTEIN DDPC-RELATED"/>
    <property type="match status" value="1"/>
</dbReference>
<keyword evidence="3" id="KW-1003">Cell membrane</keyword>
<reference evidence="9" key="1">
    <citation type="journal article" date="2020" name="mSystems">
        <title>Genome- and Community-Level Interaction Insights into Carbon Utilization and Element Cycling Functions of Hydrothermarchaeota in Hydrothermal Sediment.</title>
        <authorList>
            <person name="Zhou Z."/>
            <person name="Liu Y."/>
            <person name="Xu W."/>
            <person name="Pan J."/>
            <person name="Luo Z.H."/>
            <person name="Li M."/>
        </authorList>
    </citation>
    <scope>NUCLEOTIDE SEQUENCE [LARGE SCALE GENOMIC DNA]</scope>
    <source>
        <strain evidence="9">SpSt-86</strain>
    </source>
</reference>
<dbReference type="GO" id="GO:0005886">
    <property type="term" value="C:plasma membrane"/>
    <property type="evidence" value="ECO:0007669"/>
    <property type="project" value="UniProtKB-SubCell"/>
</dbReference>
<evidence type="ECO:0000256" key="6">
    <source>
        <dbReference type="ARBA" id="ARBA00023136"/>
    </source>
</evidence>
<dbReference type="Pfam" id="PF00528">
    <property type="entry name" value="BPD_transp_1"/>
    <property type="match status" value="1"/>
</dbReference>
<dbReference type="EMBL" id="DTKQ01000039">
    <property type="protein sequence ID" value="HGZ79367.1"/>
    <property type="molecule type" value="Genomic_DNA"/>
</dbReference>
<comment type="caution">
    <text evidence="9">The sequence shown here is derived from an EMBL/GenBank/DDBJ whole genome shotgun (WGS) entry which is preliminary data.</text>
</comment>
<dbReference type="PROSITE" id="PS50928">
    <property type="entry name" value="ABC_TM1"/>
    <property type="match status" value="1"/>
</dbReference>
<feature type="domain" description="ABC transmembrane type-1" evidence="8">
    <location>
        <begin position="79"/>
        <end position="267"/>
    </location>
</feature>
<evidence type="ECO:0000256" key="2">
    <source>
        <dbReference type="ARBA" id="ARBA00022448"/>
    </source>
</evidence>
<evidence type="ECO:0000256" key="4">
    <source>
        <dbReference type="ARBA" id="ARBA00022692"/>
    </source>
</evidence>
<keyword evidence="6 7" id="KW-0472">Membrane</keyword>
<dbReference type="InterPro" id="IPR025966">
    <property type="entry name" value="OppC_N"/>
</dbReference>
<comment type="similarity">
    <text evidence="7">Belongs to the binding-protein-dependent transport system permease family.</text>
</comment>
<dbReference type="InterPro" id="IPR000515">
    <property type="entry name" value="MetI-like"/>
</dbReference>
<dbReference type="InterPro" id="IPR050366">
    <property type="entry name" value="BP-dependent_transpt_permease"/>
</dbReference>
<feature type="transmembrane region" description="Helical" evidence="7">
    <location>
        <begin position="244"/>
        <end position="266"/>
    </location>
</feature>
<feature type="transmembrane region" description="Helical" evidence="7">
    <location>
        <begin position="21"/>
        <end position="43"/>
    </location>
</feature>
<accession>A0A832I7B6</accession>
<proteinExistence type="inferred from homology"/>
<dbReference type="Gene3D" id="1.10.3720.10">
    <property type="entry name" value="MetI-like"/>
    <property type="match status" value="1"/>
</dbReference>
<sequence length="284" mass="31137">MVPLRFRTDFAKRYLSSRYGLAGLVMFLAMLIMAFFAPVIAPYKPTDISHDMLSPPSKVHPFGTDHLGRDVFSRVVYGARVSLTVGFVAAGLSALIGIVIGALSGYIGGVFDEVISKIIDSFLMFPVFFLILIIVAVFGRNLVYIMLVIGLTTWPSNARIMRAQTMSIKEKAFVKIARANGESPMRIIFTHIIPNGMYPVVANSAMQIGGAILTEAALSFLGLGDPSVVSWGKMINDARSYMSFAWWSIVFPGIFTVITVVTFSFIGDGLQQALYPKLSEVRNE</sequence>
<dbReference type="CDD" id="cd06261">
    <property type="entry name" value="TM_PBP2"/>
    <property type="match status" value="1"/>
</dbReference>
<dbReference type="GO" id="GO:0055085">
    <property type="term" value="P:transmembrane transport"/>
    <property type="evidence" value="ECO:0007669"/>
    <property type="project" value="InterPro"/>
</dbReference>
<protein>
    <submittedName>
        <fullName evidence="9">ABC transporter permease</fullName>
    </submittedName>
</protein>
<gene>
    <name evidence="9" type="ORF">ENW55_05235</name>
</gene>
<keyword evidence="4 7" id="KW-0812">Transmembrane</keyword>
<feature type="transmembrane region" description="Helical" evidence="7">
    <location>
        <begin position="118"/>
        <end position="138"/>
    </location>
</feature>